<dbReference type="GO" id="GO:0003723">
    <property type="term" value="F:RNA binding"/>
    <property type="evidence" value="ECO:0007669"/>
    <property type="project" value="InterPro"/>
</dbReference>
<reference evidence="11 12" key="1">
    <citation type="submission" date="2016-10" db="EMBL/GenBank/DDBJ databases">
        <authorList>
            <person name="de Groot N.N."/>
        </authorList>
    </citation>
    <scope>NUCLEOTIDE SEQUENCE [LARGE SCALE GENOMIC DNA]</scope>
    <source>
        <strain evidence="11 12">LMG 25475</strain>
    </source>
</reference>
<evidence type="ECO:0000313" key="12">
    <source>
        <dbReference type="Proteomes" id="UP000243378"/>
    </source>
</evidence>
<accession>A0A1G7RP83</accession>
<dbReference type="InterPro" id="IPR000123">
    <property type="entry name" value="Reverse_transcriptase_msDNA"/>
</dbReference>
<keyword evidence="3" id="KW-0548">Nucleotidyltransferase</keyword>
<keyword evidence="4" id="KW-0479">Metal-binding</keyword>
<feature type="domain" description="Reverse transcriptase" evidence="10">
    <location>
        <begin position="30"/>
        <end position="257"/>
    </location>
</feature>
<protein>
    <recommendedName>
        <fullName evidence="1">RNA-directed DNA polymerase</fullName>
        <ecNumber evidence="1">2.7.7.49</ecNumber>
    </recommendedName>
</protein>
<evidence type="ECO:0000256" key="5">
    <source>
        <dbReference type="ARBA" id="ARBA00022842"/>
    </source>
</evidence>
<dbReference type="InterPro" id="IPR000477">
    <property type="entry name" value="RT_dom"/>
</dbReference>
<evidence type="ECO:0000259" key="10">
    <source>
        <dbReference type="PROSITE" id="PS50878"/>
    </source>
</evidence>
<evidence type="ECO:0000256" key="3">
    <source>
        <dbReference type="ARBA" id="ARBA00022695"/>
    </source>
</evidence>
<dbReference type="PROSITE" id="PS50878">
    <property type="entry name" value="RT_POL"/>
    <property type="match status" value="1"/>
</dbReference>
<dbReference type="Proteomes" id="UP000243378">
    <property type="component" value="Unassembled WGS sequence"/>
</dbReference>
<dbReference type="Pfam" id="PF13365">
    <property type="entry name" value="Trypsin_2"/>
    <property type="match status" value="1"/>
</dbReference>
<dbReference type="InterPro" id="IPR043504">
    <property type="entry name" value="Peptidase_S1_PA_chymotrypsin"/>
</dbReference>
<organism evidence="11 12">
    <name type="scientific">Phytopseudomonas seleniipraecipitans</name>
    <dbReference type="NCBI Taxonomy" id="640205"/>
    <lineage>
        <taxon>Bacteria</taxon>
        <taxon>Pseudomonadati</taxon>
        <taxon>Pseudomonadota</taxon>
        <taxon>Gammaproteobacteria</taxon>
        <taxon>Pseudomonadales</taxon>
        <taxon>Pseudomonadaceae</taxon>
        <taxon>Phytopseudomonas</taxon>
    </lineage>
</organism>
<dbReference type="PANTHER" id="PTHR34047">
    <property type="entry name" value="NUCLEAR INTRON MATURASE 1, MITOCHONDRIAL-RELATED"/>
    <property type="match status" value="1"/>
</dbReference>
<dbReference type="InterPro" id="IPR051083">
    <property type="entry name" value="GrpII_Intron_Splice-Mob/Def"/>
</dbReference>
<dbReference type="CDD" id="cd03487">
    <property type="entry name" value="RT_Bac_retron_II"/>
    <property type="match status" value="1"/>
</dbReference>
<dbReference type="GO" id="GO:0046872">
    <property type="term" value="F:metal ion binding"/>
    <property type="evidence" value="ECO:0007669"/>
    <property type="project" value="UniProtKB-KW"/>
</dbReference>
<dbReference type="GO" id="GO:0051607">
    <property type="term" value="P:defense response to virus"/>
    <property type="evidence" value="ECO:0007669"/>
    <property type="project" value="UniProtKB-KW"/>
</dbReference>
<evidence type="ECO:0000256" key="2">
    <source>
        <dbReference type="ARBA" id="ARBA00022679"/>
    </source>
</evidence>
<evidence type="ECO:0000256" key="1">
    <source>
        <dbReference type="ARBA" id="ARBA00012493"/>
    </source>
</evidence>
<dbReference type="RefSeq" id="WP_092369835.1">
    <property type="nucleotide sequence ID" value="NZ_FNBM01000007.1"/>
</dbReference>
<gene>
    <name evidence="11" type="ORF">SAMN05216381_3218</name>
</gene>
<dbReference type="STRING" id="640205.SAMN05216381_3218"/>
<dbReference type="OrthoDB" id="7055795at2"/>
<dbReference type="Gene3D" id="2.40.10.10">
    <property type="entry name" value="Trypsin-like serine proteases"/>
    <property type="match status" value="2"/>
</dbReference>
<dbReference type="AlphaFoldDB" id="A0A1G7RP83"/>
<dbReference type="EC" id="2.7.7.49" evidence="1"/>
<keyword evidence="2" id="KW-0808">Transferase</keyword>
<keyword evidence="6 11" id="KW-0695">RNA-directed DNA polymerase</keyword>
<dbReference type="PRINTS" id="PR00866">
    <property type="entry name" value="RNADNAPOLMS"/>
</dbReference>
<evidence type="ECO:0000256" key="8">
    <source>
        <dbReference type="ARBA" id="ARBA00034120"/>
    </source>
</evidence>
<name>A0A1G7RP83_9GAMM</name>
<dbReference type="PANTHER" id="PTHR34047:SF7">
    <property type="entry name" value="RNA-DIRECTED DNA POLYMERASE"/>
    <property type="match status" value="1"/>
</dbReference>
<comment type="similarity">
    <text evidence="8">Belongs to the bacterial reverse transcriptase family.</text>
</comment>
<dbReference type="SUPFAM" id="SSF50494">
    <property type="entry name" value="Trypsin-like serine proteases"/>
    <property type="match status" value="1"/>
</dbReference>
<dbReference type="SUPFAM" id="SSF56672">
    <property type="entry name" value="DNA/RNA polymerases"/>
    <property type="match status" value="1"/>
</dbReference>
<keyword evidence="7" id="KW-0051">Antiviral defense</keyword>
<proteinExistence type="inferred from homology"/>
<dbReference type="Pfam" id="PF00078">
    <property type="entry name" value="RVT_1"/>
    <property type="match status" value="1"/>
</dbReference>
<dbReference type="InterPro" id="IPR009003">
    <property type="entry name" value="Peptidase_S1_PA"/>
</dbReference>
<dbReference type="InterPro" id="IPR043502">
    <property type="entry name" value="DNA/RNA_pol_sf"/>
</dbReference>
<evidence type="ECO:0000256" key="9">
    <source>
        <dbReference type="ARBA" id="ARBA00048173"/>
    </source>
</evidence>
<dbReference type="GO" id="GO:0003964">
    <property type="term" value="F:RNA-directed DNA polymerase activity"/>
    <property type="evidence" value="ECO:0007669"/>
    <property type="project" value="UniProtKB-KW"/>
</dbReference>
<dbReference type="EMBL" id="FNBM01000007">
    <property type="protein sequence ID" value="SDG12607.1"/>
    <property type="molecule type" value="Genomic_DNA"/>
</dbReference>
<evidence type="ECO:0000256" key="6">
    <source>
        <dbReference type="ARBA" id="ARBA00022918"/>
    </source>
</evidence>
<evidence type="ECO:0000313" key="11">
    <source>
        <dbReference type="EMBL" id="SDG12607.1"/>
    </source>
</evidence>
<evidence type="ECO:0000256" key="4">
    <source>
        <dbReference type="ARBA" id="ARBA00022723"/>
    </source>
</evidence>
<keyword evidence="5" id="KW-0460">Magnesium</keyword>
<comment type="catalytic activity">
    <reaction evidence="9">
        <text>DNA(n) + a 2'-deoxyribonucleoside 5'-triphosphate = DNA(n+1) + diphosphate</text>
        <dbReference type="Rhea" id="RHEA:22508"/>
        <dbReference type="Rhea" id="RHEA-COMP:17339"/>
        <dbReference type="Rhea" id="RHEA-COMP:17340"/>
        <dbReference type="ChEBI" id="CHEBI:33019"/>
        <dbReference type="ChEBI" id="CHEBI:61560"/>
        <dbReference type="ChEBI" id="CHEBI:173112"/>
        <dbReference type="EC" id="2.7.7.49"/>
    </reaction>
</comment>
<evidence type="ECO:0000256" key="7">
    <source>
        <dbReference type="ARBA" id="ARBA00023118"/>
    </source>
</evidence>
<sequence>MTLDFLSKDLAFSKFQSLSSFCKLLQVDQDKLLKFLYKKSSSHYVSFTISKKDGSLRSIKAPKKVTKMLQHRLLSHLEEFYTPKSSSHGFIKGRSIKTNGQMHVGKNYVFNIDLKNFFESIHFGRVRNLFMAAPFNAAYNVATVMAQICCCENKLAQGAPTSPLISNMICRRLDAQLQTLAKAQKCHMTRYADDISFSFTSRLRHLPKEIVEISEDGRVIPGQALETLIKTNGFAINSDKTRLQHRSQRQMVTGLVVNKLPNVPREFVRLTSSMINAMKRYGPAQAEARYLEILAQTKQIVPERQLARVKSNAGDFFIKVVKGRLNYIQMIRGRSDNVYRKLAYDFTVALGKENIEFKKTPEEILGNSIFVVTNILDDSQGTAFLLEGVGLVTNQHVVSGATHALASHVISFKRAGDERSYTAELIFSDLKSDLAVFYPGPEFKNIPHLQKADKHIIRAMDPVLSIGFPKYRDGSAHYITKGSTTQLRRQVDIDLWLVDMPLIEGNSGGPIFNDSMEVIGIASRGSVNNLQAALYGFIPIDSLTRFISRPAFGLARRVHDLLAGDKFKPLSKTGHTRLLLKCAP</sequence>